<keyword evidence="1" id="KW-0812">Transmembrane</keyword>
<gene>
    <name evidence="3" type="ORF">LshimejAT787_0904910</name>
</gene>
<accession>A0A9P3USK1</accession>
<dbReference type="Proteomes" id="UP001063166">
    <property type="component" value="Unassembled WGS sequence"/>
</dbReference>
<dbReference type="InterPro" id="IPR045340">
    <property type="entry name" value="DUF6533"/>
</dbReference>
<protein>
    <recommendedName>
        <fullName evidence="2">DUF6533 domain-containing protein</fullName>
    </recommendedName>
</protein>
<evidence type="ECO:0000313" key="3">
    <source>
        <dbReference type="EMBL" id="GLB41276.1"/>
    </source>
</evidence>
<reference evidence="3" key="1">
    <citation type="submission" date="2022-07" db="EMBL/GenBank/DDBJ databases">
        <title>The genome of Lyophyllum shimeji provides insight into the initial evolution of ectomycorrhizal fungal genome.</title>
        <authorList>
            <person name="Kobayashi Y."/>
            <person name="Shibata T."/>
            <person name="Hirakawa H."/>
            <person name="Shigenobu S."/>
            <person name="Nishiyama T."/>
            <person name="Yamada A."/>
            <person name="Hasebe M."/>
            <person name="Kawaguchi M."/>
        </authorList>
    </citation>
    <scope>NUCLEOTIDE SEQUENCE</scope>
    <source>
        <strain evidence="3">AT787</strain>
    </source>
</reference>
<feature type="domain" description="DUF6533" evidence="2">
    <location>
        <begin position="21"/>
        <end position="63"/>
    </location>
</feature>
<keyword evidence="1" id="KW-0472">Membrane</keyword>
<keyword evidence="1" id="KW-1133">Transmembrane helix</keyword>
<dbReference type="AlphaFoldDB" id="A0A9P3USK1"/>
<evidence type="ECO:0000259" key="2">
    <source>
        <dbReference type="Pfam" id="PF20151"/>
    </source>
</evidence>
<feature type="transmembrane region" description="Helical" evidence="1">
    <location>
        <begin position="93"/>
        <end position="111"/>
    </location>
</feature>
<sequence length="286" mass="31890">MLKAVSGTLAARYDVAVNSTLLAGFSMLIYDHLLTFDNEIAYIWRKPKSVVSAIFVANRYIVPCTIAVEVYDKLAAKEHPAIFCRAWTLLRSYLTIFCYVSVHAVVAIRVNAIHNNESKVRRLLWLGGTFYALSTFIFMTAAFSRIFAHVNTQGECISEIPSYLWIVWMPTIVLETILFILAARFIISRFAGKRDIGAFYVTLFIDGAVYFIVAAACATFSLVVWAEAPPGLVTVARPLSLCLVTLSGSRLVLNLRQRIAEDPTRVRSVLDDKSQGPVVSGFDTRM</sequence>
<feature type="transmembrane region" description="Helical" evidence="1">
    <location>
        <begin position="163"/>
        <end position="187"/>
    </location>
</feature>
<proteinExistence type="predicted"/>
<dbReference type="Pfam" id="PF20151">
    <property type="entry name" value="DUF6533"/>
    <property type="match status" value="1"/>
</dbReference>
<keyword evidence="4" id="KW-1185">Reference proteome</keyword>
<name>A0A9P3USK1_LYOSH</name>
<comment type="caution">
    <text evidence="3">The sequence shown here is derived from an EMBL/GenBank/DDBJ whole genome shotgun (WGS) entry which is preliminary data.</text>
</comment>
<dbReference type="EMBL" id="BRPK01000009">
    <property type="protein sequence ID" value="GLB41276.1"/>
    <property type="molecule type" value="Genomic_DNA"/>
</dbReference>
<dbReference type="OrthoDB" id="2638860at2759"/>
<evidence type="ECO:0000313" key="4">
    <source>
        <dbReference type="Proteomes" id="UP001063166"/>
    </source>
</evidence>
<evidence type="ECO:0000256" key="1">
    <source>
        <dbReference type="SAM" id="Phobius"/>
    </source>
</evidence>
<organism evidence="3 4">
    <name type="scientific">Lyophyllum shimeji</name>
    <name type="common">Hon-shimeji</name>
    <name type="synonym">Tricholoma shimeji</name>
    <dbReference type="NCBI Taxonomy" id="47721"/>
    <lineage>
        <taxon>Eukaryota</taxon>
        <taxon>Fungi</taxon>
        <taxon>Dikarya</taxon>
        <taxon>Basidiomycota</taxon>
        <taxon>Agaricomycotina</taxon>
        <taxon>Agaricomycetes</taxon>
        <taxon>Agaricomycetidae</taxon>
        <taxon>Agaricales</taxon>
        <taxon>Tricholomatineae</taxon>
        <taxon>Lyophyllaceae</taxon>
        <taxon>Lyophyllum</taxon>
    </lineage>
</organism>
<feature type="transmembrane region" description="Helical" evidence="1">
    <location>
        <begin position="199"/>
        <end position="226"/>
    </location>
</feature>
<feature type="transmembrane region" description="Helical" evidence="1">
    <location>
        <begin position="232"/>
        <end position="253"/>
    </location>
</feature>
<feature type="transmembrane region" description="Helical" evidence="1">
    <location>
        <begin position="123"/>
        <end position="143"/>
    </location>
</feature>